<keyword evidence="6" id="KW-0808">Transferase</keyword>
<protein>
    <submittedName>
        <fullName evidence="6">Nucleotide sugar aminotransferase</fullName>
    </submittedName>
</protein>
<dbReference type="PANTHER" id="PTHR30244:SF34">
    <property type="entry name" value="DTDP-4-AMINO-4,6-DIDEOXYGALACTOSE TRANSAMINASE"/>
    <property type="match status" value="1"/>
</dbReference>
<dbReference type="AlphaFoldDB" id="A0A846ZHJ5"/>
<keyword evidence="6" id="KW-0032">Aminotransferase</keyword>
<name>A0A846ZHJ5_9GAMM</name>
<proteinExistence type="inferred from homology"/>
<dbReference type="EMBL" id="JAAZQD010000001">
    <property type="protein sequence ID" value="NKZ37995.1"/>
    <property type="molecule type" value="Genomic_DNA"/>
</dbReference>
<dbReference type="InterPro" id="IPR000653">
    <property type="entry name" value="DegT/StrS_aminotransferase"/>
</dbReference>
<dbReference type="Pfam" id="PF01041">
    <property type="entry name" value="DegT_DnrJ_EryC1"/>
    <property type="match status" value="2"/>
</dbReference>
<evidence type="ECO:0000256" key="2">
    <source>
        <dbReference type="ARBA" id="ARBA00037999"/>
    </source>
</evidence>
<dbReference type="GO" id="GO:0030170">
    <property type="term" value="F:pyridoxal phosphate binding"/>
    <property type="evidence" value="ECO:0007669"/>
    <property type="project" value="TreeGrafter"/>
</dbReference>
<dbReference type="Gene3D" id="3.90.1150.10">
    <property type="entry name" value="Aspartate Aminotransferase, domain 1"/>
    <property type="match status" value="1"/>
</dbReference>
<dbReference type="RefSeq" id="WP_168608425.1">
    <property type="nucleotide sequence ID" value="NZ_JAAZQD010000001.1"/>
</dbReference>
<feature type="modified residue" description="N6-(pyridoxal phosphate)lysine" evidence="4">
    <location>
        <position position="177"/>
    </location>
</feature>
<keyword evidence="7" id="KW-1185">Reference proteome</keyword>
<reference evidence="6 7" key="1">
    <citation type="journal article" date="2017" name="Int. J. Syst. Evol. Microbiol.">
        <title>Oleiagrimonas citrea sp. nov., a marine bacterium isolated from tidal flat sediment and emended description of the genus Oleiagrimonas Fang et al. 2015 and Oleiagrimonas soli.</title>
        <authorList>
            <person name="Yang S.H."/>
            <person name="Seo H.S."/>
            <person name="Seong C.N."/>
            <person name="Kwon K.K."/>
        </authorList>
    </citation>
    <scope>NUCLEOTIDE SEQUENCE [LARGE SCALE GENOMIC DNA]</scope>
    <source>
        <strain evidence="6 7">MEBiC09124</strain>
    </source>
</reference>
<dbReference type="GO" id="GO:0008483">
    <property type="term" value="F:transaminase activity"/>
    <property type="evidence" value="ECO:0007669"/>
    <property type="project" value="UniProtKB-KW"/>
</dbReference>
<gene>
    <name evidence="6" type="ORF">HF690_03380</name>
</gene>
<keyword evidence="1 4" id="KW-0663">Pyridoxal phosphate</keyword>
<comment type="similarity">
    <text evidence="2 5">Belongs to the DegT/DnrJ/EryC1 family.</text>
</comment>
<dbReference type="PANTHER" id="PTHR30244">
    <property type="entry name" value="TRANSAMINASE"/>
    <property type="match status" value="1"/>
</dbReference>
<evidence type="ECO:0000256" key="4">
    <source>
        <dbReference type="PIRSR" id="PIRSR000390-2"/>
    </source>
</evidence>
<organism evidence="6 7">
    <name type="scientific">Oleiagrimonas citrea</name>
    <dbReference type="NCBI Taxonomy" id="1665687"/>
    <lineage>
        <taxon>Bacteria</taxon>
        <taxon>Pseudomonadati</taxon>
        <taxon>Pseudomonadota</taxon>
        <taxon>Gammaproteobacteria</taxon>
        <taxon>Lysobacterales</taxon>
        <taxon>Rhodanobacteraceae</taxon>
        <taxon>Oleiagrimonas</taxon>
    </lineage>
</organism>
<dbReference type="Proteomes" id="UP000541636">
    <property type="component" value="Unassembled WGS sequence"/>
</dbReference>
<accession>A0A846ZHJ5</accession>
<evidence type="ECO:0000256" key="5">
    <source>
        <dbReference type="RuleBase" id="RU004508"/>
    </source>
</evidence>
<dbReference type="InterPro" id="IPR015422">
    <property type="entry name" value="PyrdxlP-dep_Trfase_small"/>
</dbReference>
<dbReference type="InterPro" id="IPR015424">
    <property type="entry name" value="PyrdxlP-dep_Trfase"/>
</dbReference>
<dbReference type="PIRSF" id="PIRSF000390">
    <property type="entry name" value="PLP_StrS"/>
    <property type="match status" value="1"/>
</dbReference>
<dbReference type="InterPro" id="IPR015421">
    <property type="entry name" value="PyrdxlP-dep_Trfase_major"/>
</dbReference>
<evidence type="ECO:0000313" key="6">
    <source>
        <dbReference type="EMBL" id="NKZ37995.1"/>
    </source>
</evidence>
<sequence length="405" mass="43775">MPHRTDRREIPPTAGLPLQFGDLYGRADPLPHALAPFLGTTDALTTCSGTAALVVALRALASISERREVIVPAYTCPLVAIAVAHCHLQLVLCDTLPGHFALDPESLQRLAGPETLAVVPAHLGGCPVDLGEVCAIAHAVGARVIEDAAQALGARHADGTPAGMAGDIGLYSLAAGKGLSTYEGGLLVTRDANLRDVLHASARDTLPQRFGWEFRRSIELLGYGLLYRPRGLRLAYGAPLRRALRRGDPVDAVGDRFPMEIPLHRLGRWRQRVAARAAKRLPAFLHRTRTQAMQRRARLDALPGLRVLDTPPGAQGTWPFFLLLCDDAATRDAIMAALWTSGLGVSRLFIHALPDYADLTTILPAATTPHARDFAARSFTLTNSPWLDDARFERVVRQLRATLSG</sequence>
<evidence type="ECO:0000256" key="1">
    <source>
        <dbReference type="ARBA" id="ARBA00022898"/>
    </source>
</evidence>
<dbReference type="Gene3D" id="3.40.640.10">
    <property type="entry name" value="Type I PLP-dependent aspartate aminotransferase-like (Major domain)"/>
    <property type="match status" value="1"/>
</dbReference>
<comment type="caution">
    <text evidence="6">The sequence shown here is derived from an EMBL/GenBank/DDBJ whole genome shotgun (WGS) entry which is preliminary data.</text>
</comment>
<dbReference type="GO" id="GO:0000271">
    <property type="term" value="P:polysaccharide biosynthetic process"/>
    <property type="evidence" value="ECO:0007669"/>
    <property type="project" value="TreeGrafter"/>
</dbReference>
<feature type="active site" description="Proton acceptor" evidence="3">
    <location>
        <position position="177"/>
    </location>
</feature>
<evidence type="ECO:0000313" key="7">
    <source>
        <dbReference type="Proteomes" id="UP000541636"/>
    </source>
</evidence>
<evidence type="ECO:0000256" key="3">
    <source>
        <dbReference type="PIRSR" id="PIRSR000390-1"/>
    </source>
</evidence>
<dbReference type="SUPFAM" id="SSF53383">
    <property type="entry name" value="PLP-dependent transferases"/>
    <property type="match status" value="1"/>
</dbReference>